<accession>A0A438BTQ8</accession>
<protein>
    <submittedName>
        <fullName evidence="3">Retrovirus-related Pol polyprotein from transposon TNT 1-94</fullName>
    </submittedName>
</protein>
<evidence type="ECO:0000256" key="1">
    <source>
        <dbReference type="SAM" id="MobiDB-lite"/>
    </source>
</evidence>
<dbReference type="AlphaFoldDB" id="A0A438BTQ8"/>
<evidence type="ECO:0000313" key="3">
    <source>
        <dbReference type="EMBL" id="RVW14344.1"/>
    </source>
</evidence>
<comment type="caution">
    <text evidence="3">The sequence shown here is derived from an EMBL/GenBank/DDBJ whole genome shotgun (WGS) entry which is preliminary data.</text>
</comment>
<feature type="region of interest" description="Disordered" evidence="1">
    <location>
        <begin position="38"/>
        <end position="60"/>
    </location>
</feature>
<dbReference type="EMBL" id="QGNW01002621">
    <property type="protein sequence ID" value="RVW14344.1"/>
    <property type="molecule type" value="Genomic_DNA"/>
</dbReference>
<sequence>MWDWDTIALPISEIPLQPAIPLPKIVATPSIIPELTTFETSPPSETLSQHSPALPVPAETLPQHSPAVLVPTTRADPTIPNQQKLQVYSQKKSSQGNKPLMSTVHCPESEPMLGTGSSSSGNPETISDRLDEPIALRKGVRTCTQNPISKFVSYDNLSPSFHAFTTNLSRIDVPRTIEDALAVPEWKNVVLEEMQALEKSDTWSLVELPQGKSVVECKWVFTIKVRPNGSIEIYKARLVAKGFTQTYGIDYTETFAPIAKLNTIRVLLSLAANLDWPLYQLDVKNVFLNGKLEPTTRL</sequence>
<feature type="domain" description="Reverse transcriptase Ty1/copia-type" evidence="2">
    <location>
        <begin position="201"/>
        <end position="293"/>
    </location>
</feature>
<evidence type="ECO:0000313" key="4">
    <source>
        <dbReference type="Proteomes" id="UP000288805"/>
    </source>
</evidence>
<organism evidence="3 4">
    <name type="scientific">Vitis vinifera</name>
    <name type="common">Grape</name>
    <dbReference type="NCBI Taxonomy" id="29760"/>
    <lineage>
        <taxon>Eukaryota</taxon>
        <taxon>Viridiplantae</taxon>
        <taxon>Streptophyta</taxon>
        <taxon>Embryophyta</taxon>
        <taxon>Tracheophyta</taxon>
        <taxon>Spermatophyta</taxon>
        <taxon>Magnoliopsida</taxon>
        <taxon>eudicotyledons</taxon>
        <taxon>Gunneridae</taxon>
        <taxon>Pentapetalae</taxon>
        <taxon>rosids</taxon>
        <taxon>Vitales</taxon>
        <taxon>Vitaceae</taxon>
        <taxon>Viteae</taxon>
        <taxon>Vitis</taxon>
    </lineage>
</organism>
<reference evidence="3 4" key="1">
    <citation type="journal article" date="2018" name="PLoS Genet.">
        <title>Population sequencing reveals clonal diversity and ancestral inbreeding in the grapevine cultivar Chardonnay.</title>
        <authorList>
            <person name="Roach M.J."/>
            <person name="Johnson D.L."/>
            <person name="Bohlmann J."/>
            <person name="van Vuuren H.J."/>
            <person name="Jones S.J."/>
            <person name="Pretorius I.S."/>
            <person name="Schmidt S.A."/>
            <person name="Borneman A.R."/>
        </authorList>
    </citation>
    <scope>NUCLEOTIDE SEQUENCE [LARGE SCALE GENOMIC DNA]</scope>
    <source>
        <strain evidence="4">cv. Chardonnay</strain>
        <tissue evidence="3">Leaf</tissue>
    </source>
</reference>
<dbReference type="InterPro" id="IPR013103">
    <property type="entry name" value="RVT_2"/>
</dbReference>
<dbReference type="Pfam" id="PF07727">
    <property type="entry name" value="RVT_2"/>
    <property type="match status" value="1"/>
</dbReference>
<evidence type="ECO:0000259" key="2">
    <source>
        <dbReference type="Pfam" id="PF07727"/>
    </source>
</evidence>
<proteinExistence type="predicted"/>
<feature type="compositionally biased region" description="Polar residues" evidence="1">
    <location>
        <begin position="38"/>
        <end position="51"/>
    </location>
</feature>
<gene>
    <name evidence="3" type="primary">POLX_910</name>
    <name evidence="3" type="ORF">CK203_097430</name>
</gene>
<name>A0A438BTQ8_VITVI</name>
<dbReference type="Proteomes" id="UP000288805">
    <property type="component" value="Unassembled WGS sequence"/>
</dbReference>